<dbReference type="RefSeq" id="WP_254570627.1">
    <property type="nucleotide sequence ID" value="NZ_CP098502.1"/>
</dbReference>
<name>A0ABY5DTN3_9ACTN</name>
<protein>
    <submittedName>
        <fullName evidence="2">Uncharacterized protein</fullName>
    </submittedName>
</protein>
<dbReference type="EMBL" id="CP098502">
    <property type="protein sequence ID" value="UTI63909.1"/>
    <property type="molecule type" value="Genomic_DNA"/>
</dbReference>
<gene>
    <name evidence="2" type="ORF">NBH00_21510</name>
</gene>
<dbReference type="Proteomes" id="UP001056035">
    <property type="component" value="Chromosome"/>
</dbReference>
<proteinExistence type="predicted"/>
<sequence length="127" mass="13518">MGALPGPHHDPRRGHSPGPGGPLSDAAWAKENLARAKQTLPNGYCGLPLQQTCPHPNACLTCDSFLTTTEFLPAHREQLERTDELIASAQASGAQRLVDMNEPVRVNLIRIIEGLDALPTLPGPADG</sequence>
<reference evidence="2 3" key="1">
    <citation type="submission" date="2022-06" db="EMBL/GenBank/DDBJ databases">
        <title>Paraconexibacter antarcticus.</title>
        <authorList>
            <person name="Kim C.S."/>
        </authorList>
    </citation>
    <scope>NUCLEOTIDE SEQUENCE [LARGE SCALE GENOMIC DNA]</scope>
    <source>
        <strain evidence="2 3">02-257</strain>
    </source>
</reference>
<evidence type="ECO:0000256" key="1">
    <source>
        <dbReference type="SAM" id="MobiDB-lite"/>
    </source>
</evidence>
<feature type="region of interest" description="Disordered" evidence="1">
    <location>
        <begin position="1"/>
        <end position="26"/>
    </location>
</feature>
<keyword evidence="3" id="KW-1185">Reference proteome</keyword>
<organism evidence="2 3">
    <name type="scientific">Paraconexibacter antarcticus</name>
    <dbReference type="NCBI Taxonomy" id="2949664"/>
    <lineage>
        <taxon>Bacteria</taxon>
        <taxon>Bacillati</taxon>
        <taxon>Actinomycetota</taxon>
        <taxon>Thermoleophilia</taxon>
        <taxon>Solirubrobacterales</taxon>
        <taxon>Paraconexibacteraceae</taxon>
        <taxon>Paraconexibacter</taxon>
    </lineage>
</organism>
<evidence type="ECO:0000313" key="2">
    <source>
        <dbReference type="EMBL" id="UTI63909.1"/>
    </source>
</evidence>
<evidence type="ECO:0000313" key="3">
    <source>
        <dbReference type="Proteomes" id="UP001056035"/>
    </source>
</evidence>
<accession>A0ABY5DTN3</accession>